<name>A0A1L6JBK0_9SPHN</name>
<protein>
    <submittedName>
        <fullName evidence="7">S9 family peptidase</fullName>
    </submittedName>
</protein>
<evidence type="ECO:0000256" key="2">
    <source>
        <dbReference type="ARBA" id="ARBA00022825"/>
    </source>
</evidence>
<dbReference type="AlphaFoldDB" id="A0A1L6JBK0"/>
<evidence type="ECO:0000313" key="7">
    <source>
        <dbReference type="EMBL" id="RSV04139.1"/>
    </source>
</evidence>
<dbReference type="RefSeq" id="WP_075151605.1">
    <property type="nucleotide sequence ID" value="NZ_CP018820.1"/>
</dbReference>
<evidence type="ECO:0000256" key="3">
    <source>
        <dbReference type="SAM" id="MobiDB-lite"/>
    </source>
</evidence>
<reference evidence="7 9" key="3">
    <citation type="submission" date="2018-07" db="EMBL/GenBank/DDBJ databases">
        <title>Genomic and Epidemiologic Investigation of an Indolent Hospital Outbreak.</title>
        <authorList>
            <person name="Johnson R.C."/>
            <person name="Deming C."/>
            <person name="Conlan S."/>
            <person name="Zellmer C.J."/>
            <person name="Michelin A.V."/>
            <person name="Lee-Lin S."/>
            <person name="Thomas P.J."/>
            <person name="Park M."/>
            <person name="Weingarten R.A."/>
            <person name="Less J."/>
            <person name="Dekker J.P."/>
            <person name="Frank K.M."/>
            <person name="Musser K.A."/>
            <person name="Mcquiston J.R."/>
            <person name="Henderson D.K."/>
            <person name="Lau A.F."/>
            <person name="Palmore T.N."/>
            <person name="Segre J.A."/>
        </authorList>
    </citation>
    <scope>NUCLEOTIDE SEQUENCE [LARGE SCALE GENOMIC DNA]</scope>
    <source>
        <strain evidence="7 9">SK-NIH.Env10_0317</strain>
    </source>
</reference>
<dbReference type="Proteomes" id="UP000185161">
    <property type="component" value="Chromosome"/>
</dbReference>
<gene>
    <name evidence="6" type="ORF">BRX40_11015</name>
    <name evidence="7" type="ORF">CA257_08710</name>
</gene>
<dbReference type="InterPro" id="IPR011659">
    <property type="entry name" value="WD40"/>
</dbReference>
<feature type="region of interest" description="Disordered" evidence="3">
    <location>
        <begin position="667"/>
        <end position="691"/>
    </location>
</feature>
<keyword evidence="2" id="KW-0720">Serine protease</keyword>
<dbReference type="GO" id="GO:0006508">
    <property type="term" value="P:proteolysis"/>
    <property type="evidence" value="ECO:0007669"/>
    <property type="project" value="InterPro"/>
</dbReference>
<keyword evidence="1" id="KW-0378">Hydrolase</keyword>
<keyword evidence="4" id="KW-0732">Signal</keyword>
<reference evidence="8" key="2">
    <citation type="submission" date="2016-12" db="EMBL/GenBank/DDBJ databases">
        <title>Whole genome sequencing of Sphingomonas sp. ABOJV.</title>
        <authorList>
            <person name="Conlan S."/>
            <person name="Thomas P.J."/>
            <person name="Mullikin J."/>
            <person name="Palmore T.N."/>
            <person name="Frank K.M."/>
            <person name="Segre J.A."/>
        </authorList>
    </citation>
    <scope>NUCLEOTIDE SEQUENCE [LARGE SCALE GENOMIC DNA]</scope>
    <source>
        <strain evidence="8">ABOJV</strain>
    </source>
</reference>
<dbReference type="InterPro" id="IPR001375">
    <property type="entry name" value="Peptidase_S9_cat"/>
</dbReference>
<dbReference type="Pfam" id="PF07676">
    <property type="entry name" value="PD40"/>
    <property type="match status" value="3"/>
</dbReference>
<reference evidence="6" key="1">
    <citation type="submission" date="2016-12" db="EMBL/GenBank/DDBJ databases">
        <title>Whole genome sequencing of Sphingomonas koreensis.</title>
        <authorList>
            <person name="Conlan S."/>
            <person name="Thomas P.J."/>
            <person name="Mullikin J."/>
            <person name="Palmore T.N."/>
            <person name="Frank K.M."/>
            <person name="Segre J.A."/>
        </authorList>
    </citation>
    <scope>NUCLEOTIDE SEQUENCE</scope>
    <source>
        <strain evidence="6">ABOJV</strain>
    </source>
</reference>
<feature type="compositionally biased region" description="Acidic residues" evidence="3">
    <location>
        <begin position="673"/>
        <end position="691"/>
    </location>
</feature>
<evidence type="ECO:0000313" key="8">
    <source>
        <dbReference type="Proteomes" id="UP000185161"/>
    </source>
</evidence>
<accession>A0A1L6JBK0</accession>
<keyword evidence="8" id="KW-1185">Reference proteome</keyword>
<keyword evidence="2" id="KW-0645">Protease</keyword>
<dbReference type="InterPro" id="IPR011042">
    <property type="entry name" value="6-blade_b-propeller_TolB-like"/>
</dbReference>
<dbReference type="GO" id="GO:0004252">
    <property type="term" value="F:serine-type endopeptidase activity"/>
    <property type="evidence" value="ECO:0007669"/>
    <property type="project" value="TreeGrafter"/>
</dbReference>
<evidence type="ECO:0000259" key="5">
    <source>
        <dbReference type="Pfam" id="PF00326"/>
    </source>
</evidence>
<dbReference type="GeneID" id="44133093"/>
<dbReference type="SUPFAM" id="SSF82171">
    <property type="entry name" value="DPP6 N-terminal domain-like"/>
    <property type="match status" value="1"/>
</dbReference>
<feature type="domain" description="Peptidase S9 prolyl oligopeptidase catalytic" evidence="5">
    <location>
        <begin position="454"/>
        <end position="656"/>
    </location>
</feature>
<dbReference type="OrthoDB" id="9812921at2"/>
<dbReference type="STRING" id="93064.BRX40_11015"/>
<dbReference type="Gene3D" id="2.120.10.30">
    <property type="entry name" value="TolB, C-terminal domain"/>
    <property type="match status" value="2"/>
</dbReference>
<feature type="chain" id="PRO_5041797909" evidence="4">
    <location>
        <begin position="24"/>
        <end position="691"/>
    </location>
</feature>
<evidence type="ECO:0000313" key="6">
    <source>
        <dbReference type="EMBL" id="APR52880.1"/>
    </source>
</evidence>
<proteinExistence type="predicted"/>
<sequence>MTAKTFWLALGAAFMASSAAGQAQPAAPQPMTATDLIGLARAASPLPSPDGSEIIYKIRTANWARNASTMRTWRTTASGVPERLRDLKGEIAWAPDGRSLAFATKPKGGRYAQIHLYASGKKVRQLTQLRSSASDITWSSDGARIYFLADKPDDPATAARIKAKDDMFAFEAPRRRATLNYLDVASGQVVTVVSGDLDVRSFSIARDTGTILLRQAPSRLLDDQPRSELWILDPATGTRRRITANDYREDDARLAPDGKTALFVANAADGKYATVNARLFVIDVEKGAIRQFGEGRSWAVKDALWSGDGSEIYFTAQDGVRTNLHAVAVATGEIRPLDGCDCVISAPALSRDGRTLAFLRASATQPAEVVRINPRGSNAPVQVTAVNDDVGKRFQLPRQEAIRWPGPEGQELEGLITYPLGYTPGRRYPLIVQSHGGPRSADQFNIFSYGRFLPLLASHGFVTLSVNYRGGTGYGDTFLQGMNGDYFRIADRDVLSGVDELVKRGIADPARLGAMGWSAGGHMTARLITVTDRFKAAIVGAGAVDWASMYLGSDTRWQRKEWFVTPPYGSQARRDLYLRNSPLASIDAVKTPTLILSGAEDRRVPPAQSVMLFRALKDMGVPTELYLAPREPHNFKELRHQLFQVNASMRWLTTYVTRTGYVPALVPDTAIDPADDDESADEPAEPGEALE</sequence>
<evidence type="ECO:0000313" key="9">
    <source>
        <dbReference type="Proteomes" id="UP000286681"/>
    </source>
</evidence>
<feature type="signal peptide" evidence="4">
    <location>
        <begin position="1"/>
        <end position="23"/>
    </location>
</feature>
<dbReference type="EMBL" id="QQWO01000006">
    <property type="protein sequence ID" value="RSV04139.1"/>
    <property type="molecule type" value="Genomic_DNA"/>
</dbReference>
<dbReference type="InterPro" id="IPR029058">
    <property type="entry name" value="AB_hydrolase_fold"/>
</dbReference>
<dbReference type="EMBL" id="CP018820">
    <property type="protein sequence ID" value="APR52880.1"/>
    <property type="molecule type" value="Genomic_DNA"/>
</dbReference>
<organism evidence="6 8">
    <name type="scientific">Sphingomonas koreensis</name>
    <dbReference type="NCBI Taxonomy" id="93064"/>
    <lineage>
        <taxon>Bacteria</taxon>
        <taxon>Pseudomonadati</taxon>
        <taxon>Pseudomonadota</taxon>
        <taxon>Alphaproteobacteria</taxon>
        <taxon>Sphingomonadales</taxon>
        <taxon>Sphingomonadaceae</taxon>
        <taxon>Sphingomonas</taxon>
    </lineage>
</organism>
<dbReference type="Pfam" id="PF00326">
    <property type="entry name" value="Peptidase_S9"/>
    <property type="match status" value="1"/>
</dbReference>
<dbReference type="PANTHER" id="PTHR42776">
    <property type="entry name" value="SERINE PEPTIDASE S9 FAMILY MEMBER"/>
    <property type="match status" value="1"/>
</dbReference>
<evidence type="ECO:0000256" key="1">
    <source>
        <dbReference type="ARBA" id="ARBA00022801"/>
    </source>
</evidence>
<evidence type="ECO:0000256" key="4">
    <source>
        <dbReference type="SAM" id="SignalP"/>
    </source>
</evidence>
<dbReference type="KEGG" id="skr:BRX40_11015"/>
<dbReference type="SUPFAM" id="SSF53474">
    <property type="entry name" value="alpha/beta-Hydrolases"/>
    <property type="match status" value="1"/>
</dbReference>
<dbReference type="Proteomes" id="UP000286681">
    <property type="component" value="Unassembled WGS sequence"/>
</dbReference>
<dbReference type="Gene3D" id="3.40.50.1820">
    <property type="entry name" value="alpha/beta hydrolase"/>
    <property type="match status" value="1"/>
</dbReference>
<dbReference type="PANTHER" id="PTHR42776:SF27">
    <property type="entry name" value="DIPEPTIDYL PEPTIDASE FAMILY MEMBER 6"/>
    <property type="match status" value="1"/>
</dbReference>